<protein>
    <submittedName>
        <fullName evidence="5">PucR family transcriptional regulator ligand-binding domain-containing protein</fullName>
    </submittedName>
</protein>
<accession>A0ABY9TB57</accession>
<keyword evidence="6" id="KW-1185">Reference proteome</keyword>
<evidence type="ECO:0000259" key="2">
    <source>
        <dbReference type="Pfam" id="PF07905"/>
    </source>
</evidence>
<dbReference type="PANTHER" id="PTHR33744:SF1">
    <property type="entry name" value="DNA-BINDING TRANSCRIPTIONAL ACTIVATOR ADER"/>
    <property type="match status" value="1"/>
</dbReference>
<name>A0ABY9TB57_BREBE</name>
<dbReference type="InterPro" id="IPR051448">
    <property type="entry name" value="CdaR-like_regulators"/>
</dbReference>
<dbReference type="Pfam" id="PF07905">
    <property type="entry name" value="PucR"/>
    <property type="match status" value="1"/>
</dbReference>
<dbReference type="Gene3D" id="1.10.10.2840">
    <property type="entry name" value="PucR C-terminal helix-turn-helix domain"/>
    <property type="match status" value="1"/>
</dbReference>
<dbReference type="Proteomes" id="UP001256827">
    <property type="component" value="Chromosome"/>
</dbReference>
<dbReference type="Pfam" id="PF17853">
    <property type="entry name" value="GGDEF_2"/>
    <property type="match status" value="1"/>
</dbReference>
<evidence type="ECO:0000259" key="4">
    <source>
        <dbReference type="Pfam" id="PF17853"/>
    </source>
</evidence>
<sequence>MITVRELIAVGGFDEQSVLAGEAFLDKELLGVTSFDSPDGHKWLRPGEFVLTTGYPFVAHRETSESGLIRLIDDLTEIGTPGIAIKLGRYIDELPRAVIEHAGRKQMPILAFPMEKAWSDVIVPVVRYINDKQRAELDRTHAIYERFHRHLTAGAPVSALAQLLHEALQVPVCIYVPSLRWQWTAPALGAFSDLSSVDRECGLPAPHHLLAQPLVTPAAGTAIRWLLLRQQVYGAILIQQSDRELYAWEKVAIEQSAALLSLELERQQTVSETFQRFRNEFLQALLSGQTGPRDVLLRKAEEVGWALAEDYQSLVMSVRTSDDDPVDGWRRNRELLELINGILARSDTGGLTGLDRDNHVVLLVPTAYGQCPHLESLLCSLGASLAKSSVSPIPVGIGRIHPGWDGIAHSYREAKISFRTVLRQCGYAYAKTGAPPLRIQHYHALALERILFAEEPSHEAQVLAAECLDKLLQYDAEKNGQLVETLQAFLFANGNHVETANRLFVHKNTVKYRMQLIRELTGLTPENGQDQLLFRIALTVHAIGRQPLV</sequence>
<proteinExistence type="inferred from homology"/>
<dbReference type="InterPro" id="IPR041522">
    <property type="entry name" value="CdaR_GGDEF"/>
</dbReference>
<evidence type="ECO:0000259" key="3">
    <source>
        <dbReference type="Pfam" id="PF13556"/>
    </source>
</evidence>
<feature type="domain" description="PucR C-terminal helix-turn-helix" evidence="3">
    <location>
        <begin position="482"/>
        <end position="539"/>
    </location>
</feature>
<dbReference type="PANTHER" id="PTHR33744">
    <property type="entry name" value="CARBOHYDRATE DIACID REGULATOR"/>
    <property type="match status" value="1"/>
</dbReference>
<feature type="domain" description="CdaR GGDEF-like" evidence="4">
    <location>
        <begin position="292"/>
        <end position="416"/>
    </location>
</feature>
<gene>
    <name evidence="5" type="ORF">RGB73_13835</name>
</gene>
<evidence type="ECO:0000313" key="6">
    <source>
        <dbReference type="Proteomes" id="UP001256827"/>
    </source>
</evidence>
<dbReference type="InterPro" id="IPR042070">
    <property type="entry name" value="PucR_C-HTH_sf"/>
</dbReference>
<dbReference type="RefSeq" id="WP_310772957.1">
    <property type="nucleotide sequence ID" value="NZ_CP134050.1"/>
</dbReference>
<organism evidence="5 6">
    <name type="scientific">Brevibacillus brevis</name>
    <name type="common">Bacillus brevis</name>
    <dbReference type="NCBI Taxonomy" id="1393"/>
    <lineage>
        <taxon>Bacteria</taxon>
        <taxon>Bacillati</taxon>
        <taxon>Bacillota</taxon>
        <taxon>Bacilli</taxon>
        <taxon>Bacillales</taxon>
        <taxon>Paenibacillaceae</taxon>
        <taxon>Brevibacillus</taxon>
    </lineage>
</organism>
<feature type="domain" description="Purine catabolism PurC-like" evidence="2">
    <location>
        <begin position="7"/>
        <end position="129"/>
    </location>
</feature>
<dbReference type="Pfam" id="PF13556">
    <property type="entry name" value="HTH_30"/>
    <property type="match status" value="1"/>
</dbReference>
<dbReference type="EMBL" id="CP134050">
    <property type="protein sequence ID" value="WNC17341.1"/>
    <property type="molecule type" value="Genomic_DNA"/>
</dbReference>
<evidence type="ECO:0000256" key="1">
    <source>
        <dbReference type="ARBA" id="ARBA00006754"/>
    </source>
</evidence>
<evidence type="ECO:0000313" key="5">
    <source>
        <dbReference type="EMBL" id="WNC17341.1"/>
    </source>
</evidence>
<reference evidence="5 6" key="1">
    <citation type="submission" date="2023-09" db="EMBL/GenBank/DDBJ databases">
        <title>Complete Genome and Methylome dissection of Bacillus brevis NEB573 original source of BbsI restriction endonuclease.</title>
        <authorList>
            <person name="Fomenkov A."/>
            <person name="Roberts R.D."/>
        </authorList>
    </citation>
    <scope>NUCLEOTIDE SEQUENCE [LARGE SCALE GENOMIC DNA]</scope>
    <source>
        <strain evidence="5 6">NEB573</strain>
    </source>
</reference>
<dbReference type="InterPro" id="IPR012914">
    <property type="entry name" value="PucR_dom"/>
</dbReference>
<dbReference type="InterPro" id="IPR025736">
    <property type="entry name" value="PucR_C-HTH_dom"/>
</dbReference>
<comment type="similarity">
    <text evidence="1">Belongs to the CdaR family.</text>
</comment>